<dbReference type="PANTHER" id="PTHR30069">
    <property type="entry name" value="TONB-DEPENDENT OUTER MEMBRANE RECEPTOR"/>
    <property type="match status" value="1"/>
</dbReference>
<dbReference type="InterPro" id="IPR032508">
    <property type="entry name" value="FecR_C"/>
</dbReference>
<dbReference type="AlphaFoldDB" id="A0A8J6Q873"/>
<organism evidence="11 12">
    <name type="scientific">Aestuariibaculum marinum</name>
    <dbReference type="NCBI Taxonomy" id="2683592"/>
    <lineage>
        <taxon>Bacteria</taxon>
        <taxon>Pseudomonadati</taxon>
        <taxon>Bacteroidota</taxon>
        <taxon>Flavobacteriia</taxon>
        <taxon>Flavobacteriales</taxon>
        <taxon>Flavobacteriaceae</taxon>
    </lineage>
</organism>
<dbReference type="GO" id="GO:0009279">
    <property type="term" value="C:cell outer membrane"/>
    <property type="evidence" value="ECO:0007669"/>
    <property type="project" value="UniProtKB-SubCell"/>
</dbReference>
<feature type="signal peptide" evidence="8">
    <location>
        <begin position="1"/>
        <end position="18"/>
    </location>
</feature>
<keyword evidence="7" id="KW-0998">Cell outer membrane</keyword>
<dbReference type="PANTHER" id="PTHR30069:SF29">
    <property type="entry name" value="HEMOGLOBIN AND HEMOGLOBIN-HAPTOGLOBIN-BINDING PROTEIN 1-RELATED"/>
    <property type="match status" value="1"/>
</dbReference>
<evidence type="ECO:0000256" key="4">
    <source>
        <dbReference type="ARBA" id="ARBA00022692"/>
    </source>
</evidence>
<dbReference type="Gene3D" id="2.170.130.10">
    <property type="entry name" value="TonB-dependent receptor, plug domain"/>
    <property type="match status" value="1"/>
</dbReference>
<evidence type="ECO:0000256" key="2">
    <source>
        <dbReference type="ARBA" id="ARBA00022448"/>
    </source>
</evidence>
<protein>
    <submittedName>
        <fullName evidence="11">TonB-dependent receptor plug domain-containing protein</fullName>
    </submittedName>
</protein>
<dbReference type="GO" id="GO:0044718">
    <property type="term" value="P:siderophore transmembrane transport"/>
    <property type="evidence" value="ECO:0007669"/>
    <property type="project" value="TreeGrafter"/>
</dbReference>
<dbReference type="InterPro" id="IPR036942">
    <property type="entry name" value="Beta-barrel_TonB_sf"/>
</dbReference>
<dbReference type="Proteomes" id="UP000621516">
    <property type="component" value="Unassembled WGS sequence"/>
</dbReference>
<dbReference type="RefSeq" id="WP_188222653.1">
    <property type="nucleotide sequence ID" value="NZ_JACVXD010000002.1"/>
</dbReference>
<keyword evidence="3" id="KW-1134">Transmembrane beta strand</keyword>
<accession>A0A8J6Q873</accession>
<dbReference type="Gene3D" id="2.40.170.20">
    <property type="entry name" value="TonB-dependent receptor, beta-barrel domain"/>
    <property type="match status" value="1"/>
</dbReference>
<proteinExistence type="predicted"/>
<keyword evidence="6" id="KW-0472">Membrane</keyword>
<gene>
    <name evidence="11" type="ORF">ICJ85_04850</name>
</gene>
<dbReference type="EMBL" id="JACVXD010000002">
    <property type="protein sequence ID" value="MBD0823341.1"/>
    <property type="molecule type" value="Genomic_DNA"/>
</dbReference>
<dbReference type="SUPFAM" id="SSF56935">
    <property type="entry name" value="Porins"/>
    <property type="match status" value="1"/>
</dbReference>
<evidence type="ECO:0000256" key="5">
    <source>
        <dbReference type="ARBA" id="ARBA00022729"/>
    </source>
</evidence>
<name>A0A8J6Q873_9FLAO</name>
<dbReference type="Pfam" id="PF07715">
    <property type="entry name" value="Plug"/>
    <property type="match status" value="1"/>
</dbReference>
<keyword evidence="12" id="KW-1185">Reference proteome</keyword>
<keyword evidence="5 8" id="KW-0732">Signal</keyword>
<sequence length="784" mass="90041">MKHKLTLLFLLVSFSMLSQERASVSYLNIPIAHVFLDLESKFNVKFSYNSKLIGEQLLTFEAKEITLEEVLFDIEALIDIRFKKETERYYTVQKIKNRSVTDTQHLEQVIVREYLTSGINENNDDTSIMLSPEKLGILPGLTEPDVLQSIQLLPGVQSPTETASGLFIRGGTPDQNLVLWDGIKMYNSGHFFGTISALNPYITQDIKLYKNGTKARFGNRISGVIDITSDEDIPQKITGSTGFNMTHTDANLKLPLGEKAAAMVSARRSLADVFETETFRNLSNRVFQETKISEGNKVTEDDEVTTTKDLFYFNDFTVKAILKPNENNTFLVSNLFTKNKLDYGFLIEAYDEASQDKLDIKNQGSSVKWKHCYNDVFTHEFSAYYSNYDFEYTGINSIPEEFSNRLNKQNRVEDLGLAFDSNYNLDSASTLGFGYQFSSNKVNYALSFEDSESPEDNYTEFNFKTNNNHAVYGDYKYCVLDKWLLNFGVRANYFSVVDKLFFEPRFQLETRLLPNIKFKSSIENLHQSVSQVIEFNTQEFGLENQIWVLSDGEDIPVLRSFQVTSGFVFDKSGWYFDVEGYYKDIDGLTSFTLGFDNIDDFFSKGKSKVLGLDVLVKKKIHNYRTWMSYSLMNNDFTFNTINNGYAFPGNSDITHHFTWSHTYEWKHLEFSLGWNIRTGIPYTKANGLIETSGDPIIDFEETNGARLPNYHKLDISATYSFNFSKNERWKGKLGVSFLNVYNQKNVLSRKYEIAQSTEDDSLVLREINKNSLGFTPNVVFRIDF</sequence>
<evidence type="ECO:0000256" key="8">
    <source>
        <dbReference type="SAM" id="SignalP"/>
    </source>
</evidence>
<dbReference type="Gene3D" id="3.55.50.30">
    <property type="match status" value="1"/>
</dbReference>
<keyword evidence="4" id="KW-0812">Transmembrane</keyword>
<feature type="domain" description="TonB-dependent receptor plug" evidence="9">
    <location>
        <begin position="145"/>
        <end position="223"/>
    </location>
</feature>
<evidence type="ECO:0000256" key="7">
    <source>
        <dbReference type="ARBA" id="ARBA00023237"/>
    </source>
</evidence>
<dbReference type="InterPro" id="IPR012910">
    <property type="entry name" value="Plug_dom"/>
</dbReference>
<evidence type="ECO:0000313" key="12">
    <source>
        <dbReference type="Proteomes" id="UP000621516"/>
    </source>
</evidence>
<reference evidence="11 12" key="1">
    <citation type="journal article" date="2018" name="J. Microbiol.">
        <title>Aestuariibaculum marinum sp. nov., a marine bacterium isolated from seawater in South Korea.</title>
        <authorList>
            <person name="Choi J."/>
            <person name="Lee D."/>
            <person name="Jang J.H."/>
            <person name="Cha S."/>
            <person name="Seo T."/>
        </authorList>
    </citation>
    <scope>NUCLEOTIDE SEQUENCE [LARGE SCALE GENOMIC DNA]</scope>
    <source>
        <strain evidence="11 12">IP7</strain>
    </source>
</reference>
<comment type="subcellular location">
    <subcellularLocation>
        <location evidence="1">Cell outer membrane</location>
        <topology evidence="1">Multi-pass membrane protein</topology>
    </subcellularLocation>
</comment>
<feature type="chain" id="PRO_5035213587" evidence="8">
    <location>
        <begin position="19"/>
        <end position="784"/>
    </location>
</feature>
<dbReference type="GO" id="GO:0015344">
    <property type="term" value="F:siderophore uptake transmembrane transporter activity"/>
    <property type="evidence" value="ECO:0007669"/>
    <property type="project" value="TreeGrafter"/>
</dbReference>
<evidence type="ECO:0000259" key="10">
    <source>
        <dbReference type="Pfam" id="PF16344"/>
    </source>
</evidence>
<evidence type="ECO:0000256" key="1">
    <source>
        <dbReference type="ARBA" id="ARBA00004571"/>
    </source>
</evidence>
<keyword evidence="2" id="KW-0813">Transport</keyword>
<comment type="caution">
    <text evidence="11">The sequence shown here is derived from an EMBL/GenBank/DDBJ whole genome shotgun (WGS) entry which is preliminary data.</text>
</comment>
<dbReference type="Pfam" id="PF16344">
    <property type="entry name" value="FecR_C"/>
    <property type="match status" value="1"/>
</dbReference>
<evidence type="ECO:0000313" key="11">
    <source>
        <dbReference type="EMBL" id="MBD0823341.1"/>
    </source>
</evidence>
<evidence type="ECO:0000256" key="3">
    <source>
        <dbReference type="ARBA" id="ARBA00022452"/>
    </source>
</evidence>
<keyword evidence="11" id="KW-0675">Receptor</keyword>
<evidence type="ECO:0000256" key="6">
    <source>
        <dbReference type="ARBA" id="ARBA00023136"/>
    </source>
</evidence>
<evidence type="ECO:0000259" key="9">
    <source>
        <dbReference type="Pfam" id="PF07715"/>
    </source>
</evidence>
<dbReference type="InterPro" id="IPR037066">
    <property type="entry name" value="Plug_dom_sf"/>
</dbReference>
<dbReference type="InterPro" id="IPR039426">
    <property type="entry name" value="TonB-dep_rcpt-like"/>
</dbReference>
<feature type="domain" description="Protein FecR C-terminal" evidence="10">
    <location>
        <begin position="28"/>
        <end position="88"/>
    </location>
</feature>